<evidence type="ECO:0000313" key="6">
    <source>
        <dbReference type="EMBL" id="MED6149681.1"/>
    </source>
</evidence>
<reference evidence="6 7" key="1">
    <citation type="journal article" date="2023" name="Plants (Basel)">
        <title>Bridging the Gap: Combining Genomics and Transcriptomics Approaches to Understand Stylosanthes scabra, an Orphan Legume from the Brazilian Caatinga.</title>
        <authorList>
            <person name="Ferreira-Neto J.R.C."/>
            <person name="da Silva M.D."/>
            <person name="Binneck E."/>
            <person name="de Melo N.F."/>
            <person name="da Silva R.H."/>
            <person name="de Melo A.L.T.M."/>
            <person name="Pandolfi V."/>
            <person name="Bustamante F.O."/>
            <person name="Brasileiro-Vidal A.C."/>
            <person name="Benko-Iseppon A.M."/>
        </authorList>
    </citation>
    <scope>NUCLEOTIDE SEQUENCE [LARGE SCALE GENOMIC DNA]</scope>
    <source>
        <tissue evidence="6">Leaves</tissue>
    </source>
</reference>
<evidence type="ECO:0000256" key="2">
    <source>
        <dbReference type="ARBA" id="ARBA00023015"/>
    </source>
</evidence>
<dbReference type="InterPro" id="IPR015300">
    <property type="entry name" value="DNA-bd_pseudobarrel_sf"/>
</dbReference>
<evidence type="ECO:0000256" key="4">
    <source>
        <dbReference type="ARBA" id="ARBA00023163"/>
    </source>
</evidence>
<accession>A0ABU6TN83</accession>
<keyword evidence="2" id="KW-0805">Transcription regulation</keyword>
<keyword evidence="3" id="KW-0238">DNA-binding</keyword>
<proteinExistence type="predicted"/>
<name>A0ABU6TN83_9FABA</name>
<comment type="caution">
    <text evidence="6">The sequence shown here is derived from an EMBL/GenBank/DDBJ whole genome shotgun (WGS) entry which is preliminary data.</text>
</comment>
<evidence type="ECO:0008006" key="8">
    <source>
        <dbReference type="Google" id="ProtNLM"/>
    </source>
</evidence>
<gene>
    <name evidence="6" type="ORF">PIB30_064813</name>
</gene>
<evidence type="ECO:0000256" key="3">
    <source>
        <dbReference type="ARBA" id="ARBA00023125"/>
    </source>
</evidence>
<evidence type="ECO:0000256" key="5">
    <source>
        <dbReference type="ARBA" id="ARBA00023242"/>
    </source>
</evidence>
<evidence type="ECO:0000313" key="7">
    <source>
        <dbReference type="Proteomes" id="UP001341840"/>
    </source>
</evidence>
<organism evidence="6 7">
    <name type="scientific">Stylosanthes scabra</name>
    <dbReference type="NCBI Taxonomy" id="79078"/>
    <lineage>
        <taxon>Eukaryota</taxon>
        <taxon>Viridiplantae</taxon>
        <taxon>Streptophyta</taxon>
        <taxon>Embryophyta</taxon>
        <taxon>Tracheophyta</taxon>
        <taxon>Spermatophyta</taxon>
        <taxon>Magnoliopsida</taxon>
        <taxon>eudicotyledons</taxon>
        <taxon>Gunneridae</taxon>
        <taxon>Pentapetalae</taxon>
        <taxon>rosids</taxon>
        <taxon>fabids</taxon>
        <taxon>Fabales</taxon>
        <taxon>Fabaceae</taxon>
        <taxon>Papilionoideae</taxon>
        <taxon>50 kb inversion clade</taxon>
        <taxon>dalbergioids sensu lato</taxon>
        <taxon>Dalbergieae</taxon>
        <taxon>Pterocarpus clade</taxon>
        <taxon>Stylosanthes</taxon>
    </lineage>
</organism>
<evidence type="ECO:0000256" key="1">
    <source>
        <dbReference type="ARBA" id="ARBA00004123"/>
    </source>
</evidence>
<dbReference type="EMBL" id="JASCZI010091258">
    <property type="protein sequence ID" value="MED6149681.1"/>
    <property type="molecule type" value="Genomic_DNA"/>
</dbReference>
<keyword evidence="7" id="KW-1185">Reference proteome</keyword>
<sequence length="73" mass="8359">MKTTHINAKRLYVPAPFSRCMLKAGPKKNWNVISRPIEGVRQSFKFQLLPSSGRGKELKLGGDWRQFCCAYCL</sequence>
<comment type="subcellular location">
    <subcellularLocation>
        <location evidence="1">Nucleus</location>
    </subcellularLocation>
</comment>
<keyword evidence="5" id="KW-0539">Nucleus</keyword>
<dbReference type="SUPFAM" id="SSF101936">
    <property type="entry name" value="DNA-binding pseudobarrel domain"/>
    <property type="match status" value="1"/>
</dbReference>
<dbReference type="Proteomes" id="UP001341840">
    <property type="component" value="Unassembled WGS sequence"/>
</dbReference>
<protein>
    <recommendedName>
        <fullName evidence="8">TF-B3 domain-containing protein</fullName>
    </recommendedName>
</protein>
<keyword evidence="4" id="KW-0804">Transcription</keyword>